<dbReference type="AlphaFoldDB" id="A0A1N7SMX2"/>
<proteinExistence type="predicted"/>
<accession>A0A1N7SMX2</accession>
<evidence type="ECO:0000313" key="1">
    <source>
        <dbReference type="EMBL" id="SIT48646.1"/>
    </source>
</evidence>
<protein>
    <submittedName>
        <fullName evidence="1">Peptidase M10A and M12B, matrixin and adamalysin</fullName>
    </submittedName>
</protein>
<reference evidence="1 2" key="1">
    <citation type="submission" date="2016-12" db="EMBL/GenBank/DDBJ databases">
        <authorList>
            <person name="Song W.-J."/>
            <person name="Kurnit D.M."/>
        </authorList>
    </citation>
    <scope>NUCLEOTIDE SEQUENCE [LARGE SCALE GENOMIC DNA]</scope>
    <source>
        <strain evidence="1 2">STM7296</strain>
    </source>
</reference>
<dbReference type="RefSeq" id="WP_143325987.1">
    <property type="nucleotide sequence ID" value="NZ_CYGX02000107.1"/>
</dbReference>
<dbReference type="Gene3D" id="3.90.930.1">
    <property type="match status" value="4"/>
</dbReference>
<sequence>MAAIAGTEAFWGDIKPSAQELAYINDSPTLVQQLLQYQTAYTNKLVDVMKIDPAGGTEFNGSYVQFASNYNTWSPEMFVGELAHEIGHFVNQAADTAFTNQYEVSSNDPNAYSIDAMLGLHREGEAVYNNYVVQQEISAATAGQVKIYLAGALNVDGTSTGLQQLLDAQHAFDQADGYSPTEDRNLMIEQAMGVYALLPGSANGLPYYNYYGQVNGAQAPAQAPELANVTFTDPMATGNFTTEKEVFTSGETETQNFSNGVISSSSLSDQFGNVISQTVYSHGADGSYIANIYDGTGNLTGQDQFHSDGSEVAYQLLGNGTQNATVYNAAGQETEYATFGANGAKTQDTFYDATTGRATEQDEYSADGSAVAHLFNTDGTQNAIVFNAAGHETENASFGTNGQLTQDTYYDASTGRMTEQDNYNADGSAIAHLFNADGTQNAIVFNAAGHETENASFGTNGQMTQDTYYDASTGRMTEQDNYNADGSAIAHLFNADGTQNAIVFNAAGHETENASFGVNGQKTQDVFFDATTGRETQENDINADGSQVDHVFNTNGTQTAYVFNAAGHETEQANFGTNGKLTQDYVFDGNTGRELQETDYNADGSGVAHIFNPDGTQNAAVFDPNGHVSEYATFGANGQKTQDIFYDTSTGRETQENDFNPDGSAVAHVFNPDGSQTATVYNAAGHETEYAMFNTSGQKTDDYFFDGTTGRETEYNQYHGDGSMTAWQYNTDNSTDAIIFNGNGQEIEYDTYNANGQLTGFTQFTYGAGGGYNAVAYGPTGYELGWSDYSSSGGLISSGGGQYDFTLDDGYECTGDMAGFAQSFESDFGYSCDFDF</sequence>
<dbReference type="STRING" id="1247936.BN2475_1070016"/>
<name>A0A1N7SMX2_9BURK</name>
<dbReference type="OrthoDB" id="9079438at2"/>
<evidence type="ECO:0000313" key="2">
    <source>
        <dbReference type="Proteomes" id="UP000187012"/>
    </source>
</evidence>
<organism evidence="1 2">
    <name type="scientific">Paraburkholderia ribeironis</name>
    <dbReference type="NCBI Taxonomy" id="1247936"/>
    <lineage>
        <taxon>Bacteria</taxon>
        <taxon>Pseudomonadati</taxon>
        <taxon>Pseudomonadota</taxon>
        <taxon>Betaproteobacteria</taxon>
        <taxon>Burkholderiales</taxon>
        <taxon>Burkholderiaceae</taxon>
        <taxon>Paraburkholderia</taxon>
    </lineage>
</organism>
<dbReference type="EMBL" id="CYGX02000107">
    <property type="protein sequence ID" value="SIT48646.1"/>
    <property type="molecule type" value="Genomic_DNA"/>
</dbReference>
<gene>
    <name evidence="1" type="ORF">BN2475_1070016</name>
</gene>
<keyword evidence="2" id="KW-1185">Reference proteome</keyword>
<dbReference type="Proteomes" id="UP000187012">
    <property type="component" value="Unassembled WGS sequence"/>
</dbReference>